<accession>A0ACB7SLE5</accession>
<dbReference type="Proteomes" id="UP000821845">
    <property type="component" value="Chromosome 3"/>
</dbReference>
<organism evidence="1 2">
    <name type="scientific">Hyalomma asiaticum</name>
    <name type="common">Tick</name>
    <dbReference type="NCBI Taxonomy" id="266040"/>
    <lineage>
        <taxon>Eukaryota</taxon>
        <taxon>Metazoa</taxon>
        <taxon>Ecdysozoa</taxon>
        <taxon>Arthropoda</taxon>
        <taxon>Chelicerata</taxon>
        <taxon>Arachnida</taxon>
        <taxon>Acari</taxon>
        <taxon>Parasitiformes</taxon>
        <taxon>Ixodida</taxon>
        <taxon>Ixodoidea</taxon>
        <taxon>Ixodidae</taxon>
        <taxon>Hyalomminae</taxon>
        <taxon>Hyalomma</taxon>
    </lineage>
</organism>
<protein>
    <submittedName>
        <fullName evidence="1">Uncharacterized protein</fullName>
    </submittedName>
</protein>
<comment type="caution">
    <text evidence="1">The sequence shown here is derived from an EMBL/GenBank/DDBJ whole genome shotgun (WGS) entry which is preliminary data.</text>
</comment>
<evidence type="ECO:0000313" key="1">
    <source>
        <dbReference type="EMBL" id="KAH6935445.1"/>
    </source>
</evidence>
<proteinExistence type="predicted"/>
<sequence>MITLVEKKVLNNRRLKQKEIAARIVPFGTTLFRIIRHIYLIKVSASLLEYNMTSGMNALFACIVVATLALEATAGGYGGGSGWNTGGHGYNYGGDRSSEESHERYHGHGYQSHGHYQQPIYGGHPTYIQRPVHHSGYAPTYGSQHGHSSLLHKLTDKFHG</sequence>
<dbReference type="EMBL" id="CM023483">
    <property type="protein sequence ID" value="KAH6935445.1"/>
    <property type="molecule type" value="Genomic_DNA"/>
</dbReference>
<name>A0ACB7SLE5_HYAAI</name>
<keyword evidence="2" id="KW-1185">Reference proteome</keyword>
<reference evidence="1" key="1">
    <citation type="submission" date="2020-05" db="EMBL/GenBank/DDBJ databases">
        <title>Large-scale comparative analyses of tick genomes elucidate their genetic diversity and vector capacities.</title>
        <authorList>
            <person name="Jia N."/>
            <person name="Wang J."/>
            <person name="Shi W."/>
            <person name="Du L."/>
            <person name="Sun Y."/>
            <person name="Zhan W."/>
            <person name="Jiang J."/>
            <person name="Wang Q."/>
            <person name="Zhang B."/>
            <person name="Ji P."/>
            <person name="Sakyi L.B."/>
            <person name="Cui X."/>
            <person name="Yuan T."/>
            <person name="Jiang B."/>
            <person name="Yang W."/>
            <person name="Lam T.T.-Y."/>
            <person name="Chang Q."/>
            <person name="Ding S."/>
            <person name="Wang X."/>
            <person name="Zhu J."/>
            <person name="Ruan X."/>
            <person name="Zhao L."/>
            <person name="Wei J."/>
            <person name="Que T."/>
            <person name="Du C."/>
            <person name="Cheng J."/>
            <person name="Dai P."/>
            <person name="Han X."/>
            <person name="Huang E."/>
            <person name="Gao Y."/>
            <person name="Liu J."/>
            <person name="Shao H."/>
            <person name="Ye R."/>
            <person name="Li L."/>
            <person name="Wei W."/>
            <person name="Wang X."/>
            <person name="Wang C."/>
            <person name="Yang T."/>
            <person name="Huo Q."/>
            <person name="Li W."/>
            <person name="Guo W."/>
            <person name="Chen H."/>
            <person name="Zhou L."/>
            <person name="Ni X."/>
            <person name="Tian J."/>
            <person name="Zhou Y."/>
            <person name="Sheng Y."/>
            <person name="Liu T."/>
            <person name="Pan Y."/>
            <person name="Xia L."/>
            <person name="Li J."/>
            <person name="Zhao F."/>
            <person name="Cao W."/>
        </authorList>
    </citation>
    <scope>NUCLEOTIDE SEQUENCE</scope>
    <source>
        <strain evidence="1">Hyas-2018</strain>
    </source>
</reference>
<evidence type="ECO:0000313" key="2">
    <source>
        <dbReference type="Proteomes" id="UP000821845"/>
    </source>
</evidence>
<gene>
    <name evidence="1" type="ORF">HPB50_005916</name>
</gene>